<proteinExistence type="predicted"/>
<protein>
    <recommendedName>
        <fullName evidence="3">Reverse transcriptase domain-containing protein</fullName>
    </recommendedName>
</protein>
<dbReference type="EMBL" id="GECU01036602">
    <property type="protein sequence ID" value="JAS71104.1"/>
    <property type="molecule type" value="Transcribed_RNA"/>
</dbReference>
<feature type="coiled-coil region" evidence="1">
    <location>
        <begin position="18"/>
        <end position="61"/>
    </location>
</feature>
<accession>A0A1B6H8Z4</accession>
<dbReference type="PANTHER" id="PTHR47510:SF3">
    <property type="entry name" value="ENDO_EXONUCLEASE_PHOSPHATASE DOMAIN-CONTAINING PROTEIN"/>
    <property type="match status" value="1"/>
</dbReference>
<evidence type="ECO:0000313" key="2">
    <source>
        <dbReference type="EMBL" id="JAS71104.1"/>
    </source>
</evidence>
<evidence type="ECO:0008006" key="3">
    <source>
        <dbReference type="Google" id="ProtNLM"/>
    </source>
</evidence>
<dbReference type="PANTHER" id="PTHR47510">
    <property type="entry name" value="REVERSE TRANSCRIPTASE DOMAIN-CONTAINING PROTEIN"/>
    <property type="match status" value="1"/>
</dbReference>
<dbReference type="AlphaFoldDB" id="A0A1B6H8Z4"/>
<gene>
    <name evidence="2" type="ORF">g.14404</name>
</gene>
<keyword evidence="1" id="KW-0175">Coiled coil</keyword>
<name>A0A1B6H8Z4_9HEMI</name>
<sequence>MKTIKQRNSNNKWITYALKEEKTNLVQLSKQFRQSKDKDTNTTLKRKLMDYRKNINETKKAYYNDKILKSENIVKTVWGINNSVVGNKNCQKHYDNFKIKVGNKTLTDPTDIGNSFNDYFLNMVDLSSQHSLQHVCLDETFNKFSNDNLRKPTFRFKPVTARDVNNILSLLKNNYSGRIDEIPVILLKSAREHLCEILAHLVNSSFIYGIFPDQLKIAKIFPIHKKDDKKEMSNYLPVSLLPST</sequence>
<reference evidence="2" key="1">
    <citation type="submission" date="2015-11" db="EMBL/GenBank/DDBJ databases">
        <title>De novo transcriptome assembly of four potential Pierce s Disease insect vectors from Arizona vineyards.</title>
        <authorList>
            <person name="Tassone E.E."/>
        </authorList>
    </citation>
    <scope>NUCLEOTIDE SEQUENCE</scope>
</reference>
<evidence type="ECO:0000256" key="1">
    <source>
        <dbReference type="SAM" id="Coils"/>
    </source>
</evidence>
<organism evidence="2">
    <name type="scientific">Homalodisca liturata</name>
    <dbReference type="NCBI Taxonomy" id="320908"/>
    <lineage>
        <taxon>Eukaryota</taxon>
        <taxon>Metazoa</taxon>
        <taxon>Ecdysozoa</taxon>
        <taxon>Arthropoda</taxon>
        <taxon>Hexapoda</taxon>
        <taxon>Insecta</taxon>
        <taxon>Pterygota</taxon>
        <taxon>Neoptera</taxon>
        <taxon>Paraneoptera</taxon>
        <taxon>Hemiptera</taxon>
        <taxon>Auchenorrhyncha</taxon>
        <taxon>Membracoidea</taxon>
        <taxon>Cicadellidae</taxon>
        <taxon>Cicadellinae</taxon>
        <taxon>Proconiini</taxon>
        <taxon>Homalodisca</taxon>
    </lineage>
</organism>